<feature type="non-terminal residue" evidence="1">
    <location>
        <position position="1"/>
    </location>
</feature>
<comment type="caution">
    <text evidence="1">The sequence shown here is derived from an EMBL/GenBank/DDBJ whole genome shotgun (WGS) entry which is preliminary data.</text>
</comment>
<feature type="non-terminal residue" evidence="1">
    <location>
        <position position="117"/>
    </location>
</feature>
<organism evidence="1 2">
    <name type="scientific">Prorocentrum cordatum</name>
    <dbReference type="NCBI Taxonomy" id="2364126"/>
    <lineage>
        <taxon>Eukaryota</taxon>
        <taxon>Sar</taxon>
        <taxon>Alveolata</taxon>
        <taxon>Dinophyceae</taxon>
        <taxon>Prorocentrales</taxon>
        <taxon>Prorocentraceae</taxon>
        <taxon>Prorocentrum</taxon>
    </lineage>
</organism>
<dbReference type="EMBL" id="CAUYUJ010010066">
    <property type="protein sequence ID" value="CAK0828480.1"/>
    <property type="molecule type" value="Genomic_DNA"/>
</dbReference>
<keyword evidence="2" id="KW-1185">Reference proteome</keyword>
<evidence type="ECO:0000313" key="2">
    <source>
        <dbReference type="Proteomes" id="UP001189429"/>
    </source>
</evidence>
<gene>
    <name evidence="1" type="ORF">PCOR1329_LOCUS27684</name>
</gene>
<evidence type="ECO:0000313" key="1">
    <source>
        <dbReference type="EMBL" id="CAK0828480.1"/>
    </source>
</evidence>
<sequence>KEWWNNNDWKQDAYQEPETQEVLIFGFSARARAVASLRVMAFVEKDTAGYPPGLQWTPAASDEDGLARDVVELGEDQVSSVTPSQITAAQTAAGCGMELFGNRLAIVGSSTERRMGQ</sequence>
<protein>
    <submittedName>
        <fullName evidence="1">Uncharacterized protein</fullName>
    </submittedName>
</protein>
<proteinExistence type="predicted"/>
<reference evidence="1" key="1">
    <citation type="submission" date="2023-10" db="EMBL/GenBank/DDBJ databases">
        <authorList>
            <person name="Chen Y."/>
            <person name="Shah S."/>
            <person name="Dougan E. K."/>
            <person name="Thang M."/>
            <person name="Chan C."/>
        </authorList>
    </citation>
    <scope>NUCLEOTIDE SEQUENCE [LARGE SCALE GENOMIC DNA]</scope>
</reference>
<dbReference type="Proteomes" id="UP001189429">
    <property type="component" value="Unassembled WGS sequence"/>
</dbReference>
<accession>A0ABN9S9B8</accession>
<name>A0ABN9S9B8_9DINO</name>